<dbReference type="GO" id="GO:0005886">
    <property type="term" value="C:plasma membrane"/>
    <property type="evidence" value="ECO:0007669"/>
    <property type="project" value="UniProtKB-SubCell"/>
</dbReference>
<evidence type="ECO:0000256" key="7">
    <source>
        <dbReference type="ARBA" id="ARBA00022741"/>
    </source>
</evidence>
<feature type="domain" description="Histidine kinase" evidence="13">
    <location>
        <begin position="462"/>
        <end position="565"/>
    </location>
</feature>
<dbReference type="EC" id="2.7.13.3" evidence="3"/>
<evidence type="ECO:0000256" key="9">
    <source>
        <dbReference type="ARBA" id="ARBA00022840"/>
    </source>
</evidence>
<dbReference type="InterPro" id="IPR010559">
    <property type="entry name" value="Sig_transdc_His_kin_internal"/>
</dbReference>
<keyword evidence="8 15" id="KW-0418">Kinase</keyword>
<evidence type="ECO:0000256" key="10">
    <source>
        <dbReference type="ARBA" id="ARBA00023012"/>
    </source>
</evidence>
<evidence type="ECO:0000256" key="4">
    <source>
        <dbReference type="ARBA" id="ARBA00022475"/>
    </source>
</evidence>
<feature type="transmembrane region" description="Helical" evidence="12">
    <location>
        <begin position="282"/>
        <end position="305"/>
    </location>
</feature>
<evidence type="ECO:0000256" key="1">
    <source>
        <dbReference type="ARBA" id="ARBA00000085"/>
    </source>
</evidence>
<dbReference type="InterPro" id="IPR003594">
    <property type="entry name" value="HATPase_dom"/>
</dbReference>
<evidence type="ECO:0000313" key="16">
    <source>
        <dbReference type="Proteomes" id="UP000297900"/>
    </source>
</evidence>
<dbReference type="InterPro" id="IPR036890">
    <property type="entry name" value="HATPase_C_sf"/>
</dbReference>
<gene>
    <name evidence="15" type="ORF">E2980_10825</name>
</gene>
<evidence type="ECO:0000256" key="6">
    <source>
        <dbReference type="ARBA" id="ARBA00022679"/>
    </source>
</evidence>
<evidence type="ECO:0000256" key="5">
    <source>
        <dbReference type="ARBA" id="ARBA00022553"/>
    </source>
</evidence>
<dbReference type="InterPro" id="IPR005467">
    <property type="entry name" value="His_kinase_dom"/>
</dbReference>
<dbReference type="GO" id="GO:0000155">
    <property type="term" value="F:phosphorelay sensor kinase activity"/>
    <property type="evidence" value="ECO:0007669"/>
    <property type="project" value="InterPro"/>
</dbReference>
<comment type="caution">
    <text evidence="15">The sequence shown here is derived from an EMBL/GenBank/DDBJ whole genome shotgun (WGS) entry which is preliminary data.</text>
</comment>
<sequence length="579" mass="66334">MLSYSVLIIIPVLLVGYIANSIFVSSIRVQTRSNIQGTLQLMMDNIAYKMEDTQRISDMIYYDDTLSRHLRHYEAGWVSYAATTKYLLPKFRTVLDATDRSLWLSFYLHNDTLPEIYSHYNQADPLMAKNQLFDLYHIKRIVDKDWYKEYPQETYGKTLQWKRIEDDEIYGRISLLRRAVDINLVQIKEIGFARISVRLSDLFESVDFQKIGEGTTIFISDEHDRIVTSSGSPSLQVGDLWKEANAGEQLVIRQALPGLGWDITALVPANLTERDTNKVRLLTLYICLGCFAVFSIAGIFISRFFSKRVKKIVTVLDSFQEGEFHKRILFKGNDEFTRISSALNEMGHNIGSLIREVYMTNLQKKEAELESLQAQINPHFLYNTLSSISRLAKFGEVDKLHQMVLDLAKFYRLSLNDGKNIISIYNELEQAKAYIDIQETKYGERMQVHYDIQTDIFAYDTLKLILQPFLENILEHAWCGDSINIRIIGSLEGQSVVFHIIDDGIGFHPETIKQILGSGDINRVGYGIRNVDKRIKLHYGKEYGVTIASKPGIGSTIRIVIPASRLKEEDGSKNLGSGW</sequence>
<evidence type="ECO:0000313" key="15">
    <source>
        <dbReference type="EMBL" id="TFE26990.1"/>
    </source>
</evidence>
<dbReference type="Gene3D" id="6.10.340.10">
    <property type="match status" value="1"/>
</dbReference>
<keyword evidence="16" id="KW-1185">Reference proteome</keyword>
<dbReference type="GO" id="GO:0005524">
    <property type="term" value="F:ATP binding"/>
    <property type="evidence" value="ECO:0007669"/>
    <property type="project" value="UniProtKB-KW"/>
</dbReference>
<dbReference type="Proteomes" id="UP000297900">
    <property type="component" value="Unassembled WGS sequence"/>
</dbReference>
<dbReference type="Gene3D" id="3.30.565.10">
    <property type="entry name" value="Histidine kinase-like ATPase, C-terminal domain"/>
    <property type="match status" value="1"/>
</dbReference>
<dbReference type="SMART" id="SM00304">
    <property type="entry name" value="HAMP"/>
    <property type="match status" value="1"/>
</dbReference>
<dbReference type="PANTHER" id="PTHR34220">
    <property type="entry name" value="SENSOR HISTIDINE KINASE YPDA"/>
    <property type="match status" value="1"/>
</dbReference>
<comment type="catalytic activity">
    <reaction evidence="1">
        <text>ATP + protein L-histidine = ADP + protein N-phospho-L-histidine.</text>
        <dbReference type="EC" id="2.7.13.3"/>
    </reaction>
</comment>
<evidence type="ECO:0000256" key="11">
    <source>
        <dbReference type="ARBA" id="ARBA00023136"/>
    </source>
</evidence>
<protein>
    <recommendedName>
        <fullName evidence="3">histidine kinase</fullName>
        <ecNumber evidence="3">2.7.13.3</ecNumber>
    </recommendedName>
</protein>
<dbReference type="CDD" id="cd06225">
    <property type="entry name" value="HAMP"/>
    <property type="match status" value="1"/>
</dbReference>
<keyword evidence="10" id="KW-0902">Two-component regulatory system</keyword>
<dbReference type="SUPFAM" id="SSF55874">
    <property type="entry name" value="ATPase domain of HSP90 chaperone/DNA topoisomerase II/histidine kinase"/>
    <property type="match status" value="1"/>
</dbReference>
<evidence type="ECO:0000256" key="12">
    <source>
        <dbReference type="SAM" id="Phobius"/>
    </source>
</evidence>
<evidence type="ECO:0000256" key="3">
    <source>
        <dbReference type="ARBA" id="ARBA00012438"/>
    </source>
</evidence>
<organism evidence="15 16">
    <name type="scientific">Cohnella luojiensis</name>
    <dbReference type="NCBI Taxonomy" id="652876"/>
    <lineage>
        <taxon>Bacteria</taxon>
        <taxon>Bacillati</taxon>
        <taxon>Bacillota</taxon>
        <taxon>Bacilli</taxon>
        <taxon>Bacillales</taxon>
        <taxon>Paenibacillaceae</taxon>
        <taxon>Cohnella</taxon>
    </lineage>
</organism>
<dbReference type="Pfam" id="PF00672">
    <property type="entry name" value="HAMP"/>
    <property type="match status" value="1"/>
</dbReference>
<dbReference type="AlphaFoldDB" id="A0A4Y8LY66"/>
<name>A0A4Y8LY66_9BACL</name>
<keyword evidence="7" id="KW-0547">Nucleotide-binding</keyword>
<dbReference type="Pfam" id="PF06580">
    <property type="entry name" value="His_kinase"/>
    <property type="match status" value="1"/>
</dbReference>
<dbReference type="PANTHER" id="PTHR34220:SF7">
    <property type="entry name" value="SENSOR HISTIDINE KINASE YPDA"/>
    <property type="match status" value="1"/>
</dbReference>
<dbReference type="EMBL" id="SOMN01000011">
    <property type="protein sequence ID" value="TFE26990.1"/>
    <property type="molecule type" value="Genomic_DNA"/>
</dbReference>
<feature type="domain" description="HAMP" evidence="14">
    <location>
        <begin position="303"/>
        <end position="355"/>
    </location>
</feature>
<keyword evidence="5" id="KW-0597">Phosphoprotein</keyword>
<comment type="subcellular location">
    <subcellularLocation>
        <location evidence="2">Cell membrane</location>
        <topology evidence="2">Multi-pass membrane protein</topology>
    </subcellularLocation>
</comment>
<keyword evidence="12" id="KW-0812">Transmembrane</keyword>
<dbReference type="Pfam" id="PF02518">
    <property type="entry name" value="HATPase_c"/>
    <property type="match status" value="1"/>
</dbReference>
<keyword evidence="6" id="KW-0808">Transferase</keyword>
<evidence type="ECO:0000256" key="2">
    <source>
        <dbReference type="ARBA" id="ARBA00004651"/>
    </source>
</evidence>
<reference evidence="15 16" key="1">
    <citation type="submission" date="2019-03" db="EMBL/GenBank/DDBJ databases">
        <title>Cohnella endophytica sp. nov., a novel endophytic bacterium isolated from bark of Sonneratia apetala.</title>
        <authorList>
            <person name="Tuo L."/>
        </authorList>
    </citation>
    <scope>NUCLEOTIDE SEQUENCE [LARGE SCALE GENOMIC DNA]</scope>
    <source>
        <strain evidence="15 16">CCTCC AB 208254</strain>
    </source>
</reference>
<keyword evidence="4" id="KW-1003">Cell membrane</keyword>
<dbReference type="InterPro" id="IPR050640">
    <property type="entry name" value="Bact_2-comp_sensor_kinase"/>
</dbReference>
<dbReference type="PROSITE" id="PS50109">
    <property type="entry name" value="HIS_KIN"/>
    <property type="match status" value="1"/>
</dbReference>
<feature type="transmembrane region" description="Helical" evidence="12">
    <location>
        <begin position="6"/>
        <end position="24"/>
    </location>
</feature>
<proteinExistence type="predicted"/>
<keyword evidence="12" id="KW-1133">Transmembrane helix</keyword>
<dbReference type="OrthoDB" id="9809348at2"/>
<evidence type="ECO:0000259" key="14">
    <source>
        <dbReference type="PROSITE" id="PS50885"/>
    </source>
</evidence>
<dbReference type="InterPro" id="IPR003660">
    <property type="entry name" value="HAMP_dom"/>
</dbReference>
<evidence type="ECO:0000256" key="8">
    <source>
        <dbReference type="ARBA" id="ARBA00022777"/>
    </source>
</evidence>
<accession>A0A4Y8LY66</accession>
<keyword evidence="11 12" id="KW-0472">Membrane</keyword>
<dbReference type="SMART" id="SM00387">
    <property type="entry name" value="HATPase_c"/>
    <property type="match status" value="1"/>
</dbReference>
<keyword evidence="9" id="KW-0067">ATP-binding</keyword>
<evidence type="ECO:0000259" key="13">
    <source>
        <dbReference type="PROSITE" id="PS50109"/>
    </source>
</evidence>
<dbReference type="PROSITE" id="PS50885">
    <property type="entry name" value="HAMP"/>
    <property type="match status" value="1"/>
</dbReference>